<dbReference type="Proteomes" id="UP000828941">
    <property type="component" value="Chromosome 12"/>
</dbReference>
<protein>
    <submittedName>
        <fullName evidence="1">Uncharacterized protein</fullName>
    </submittedName>
</protein>
<reference evidence="1 2" key="1">
    <citation type="journal article" date="2022" name="DNA Res.">
        <title>Chromosomal-level genome assembly of the orchid tree Bauhinia variegata (Leguminosae; Cercidoideae) supports the allotetraploid origin hypothesis of Bauhinia.</title>
        <authorList>
            <person name="Zhong Y."/>
            <person name="Chen Y."/>
            <person name="Zheng D."/>
            <person name="Pang J."/>
            <person name="Liu Y."/>
            <person name="Luo S."/>
            <person name="Meng S."/>
            <person name="Qian L."/>
            <person name="Wei D."/>
            <person name="Dai S."/>
            <person name="Zhou R."/>
        </authorList>
    </citation>
    <scope>NUCLEOTIDE SEQUENCE [LARGE SCALE GENOMIC DNA]</scope>
    <source>
        <strain evidence="1">BV-YZ2020</strain>
    </source>
</reference>
<accession>A0ACB9LHH0</accession>
<dbReference type="EMBL" id="CM039437">
    <property type="protein sequence ID" value="KAI4308518.1"/>
    <property type="molecule type" value="Genomic_DNA"/>
</dbReference>
<name>A0ACB9LHH0_BAUVA</name>
<proteinExistence type="predicted"/>
<sequence>MKDNHQKESHKLDEVVSELHQDNLAPSLAEKDMSVSNLVPTVEDGEVDQDRMEHGLLRCNIFTGVFRSANFNNLLLEQTGCNVGRFKIKRWFVEVSWKDCFAIGWYTWCNEFDRQAYLILEYS</sequence>
<organism evidence="1 2">
    <name type="scientific">Bauhinia variegata</name>
    <name type="common">Purple orchid tree</name>
    <name type="synonym">Phanera variegata</name>
    <dbReference type="NCBI Taxonomy" id="167791"/>
    <lineage>
        <taxon>Eukaryota</taxon>
        <taxon>Viridiplantae</taxon>
        <taxon>Streptophyta</taxon>
        <taxon>Embryophyta</taxon>
        <taxon>Tracheophyta</taxon>
        <taxon>Spermatophyta</taxon>
        <taxon>Magnoliopsida</taxon>
        <taxon>eudicotyledons</taxon>
        <taxon>Gunneridae</taxon>
        <taxon>Pentapetalae</taxon>
        <taxon>rosids</taxon>
        <taxon>fabids</taxon>
        <taxon>Fabales</taxon>
        <taxon>Fabaceae</taxon>
        <taxon>Cercidoideae</taxon>
        <taxon>Cercideae</taxon>
        <taxon>Bauhiniinae</taxon>
        <taxon>Bauhinia</taxon>
    </lineage>
</organism>
<evidence type="ECO:0000313" key="2">
    <source>
        <dbReference type="Proteomes" id="UP000828941"/>
    </source>
</evidence>
<keyword evidence="2" id="KW-1185">Reference proteome</keyword>
<evidence type="ECO:0000313" key="1">
    <source>
        <dbReference type="EMBL" id="KAI4308518.1"/>
    </source>
</evidence>
<gene>
    <name evidence="1" type="ORF">L6164_031581</name>
</gene>
<comment type="caution">
    <text evidence="1">The sequence shown here is derived from an EMBL/GenBank/DDBJ whole genome shotgun (WGS) entry which is preliminary data.</text>
</comment>